<keyword evidence="3" id="KW-0808">Transferase</keyword>
<evidence type="ECO:0000256" key="9">
    <source>
        <dbReference type="PROSITE-ProRule" id="PRU00205"/>
    </source>
</evidence>
<feature type="region of interest" description="Disordered" evidence="10">
    <location>
        <begin position="368"/>
        <end position="392"/>
    </location>
</feature>
<dbReference type="PROSITE" id="PS50922">
    <property type="entry name" value="TLC"/>
    <property type="match status" value="1"/>
</dbReference>
<feature type="transmembrane region" description="Helical" evidence="11">
    <location>
        <begin position="233"/>
        <end position="256"/>
    </location>
</feature>
<name>A0AAE9WAT9_9SCHI</name>
<keyword evidence="7 9" id="KW-0472">Membrane</keyword>
<feature type="transmembrane region" description="Helical" evidence="11">
    <location>
        <begin position="64"/>
        <end position="81"/>
    </location>
</feature>
<dbReference type="PANTHER" id="PTHR12560">
    <property type="entry name" value="LONGEVITY ASSURANCE FACTOR 1 LAG1"/>
    <property type="match status" value="1"/>
</dbReference>
<dbReference type="GO" id="GO:0005789">
    <property type="term" value="C:endoplasmic reticulum membrane"/>
    <property type="evidence" value="ECO:0007669"/>
    <property type="project" value="UniProtKB-SubCell"/>
</dbReference>
<keyword evidence="5" id="KW-0256">Endoplasmic reticulum</keyword>
<feature type="transmembrane region" description="Helical" evidence="11">
    <location>
        <begin position="276"/>
        <end position="296"/>
    </location>
</feature>
<evidence type="ECO:0000256" key="2">
    <source>
        <dbReference type="ARBA" id="ARBA00009808"/>
    </source>
</evidence>
<dbReference type="PANTHER" id="PTHR12560:SF11">
    <property type="entry name" value="CERAMIDE SYNTHASE LAC1-RELATED"/>
    <property type="match status" value="1"/>
</dbReference>
<feature type="region of interest" description="Disordered" evidence="10">
    <location>
        <begin position="24"/>
        <end position="47"/>
    </location>
</feature>
<dbReference type="KEGG" id="som:SOMG_01173"/>
<feature type="compositionally biased region" description="Acidic residues" evidence="10">
    <location>
        <begin position="373"/>
        <end position="385"/>
    </location>
</feature>
<keyword evidence="8" id="KW-0325">Glycoprotein</keyword>
<dbReference type="AlphaFoldDB" id="A0AAE9WAT9"/>
<evidence type="ECO:0000256" key="3">
    <source>
        <dbReference type="ARBA" id="ARBA00022679"/>
    </source>
</evidence>
<dbReference type="RefSeq" id="XP_056036105.1">
    <property type="nucleotide sequence ID" value="XM_056179966.1"/>
</dbReference>
<evidence type="ECO:0000256" key="1">
    <source>
        <dbReference type="ARBA" id="ARBA00004477"/>
    </source>
</evidence>
<comment type="subcellular location">
    <subcellularLocation>
        <location evidence="1">Endoplasmic reticulum membrane</location>
        <topology evidence="1">Multi-pass membrane protein</topology>
    </subcellularLocation>
</comment>
<accession>A0AAE9WAT9</accession>
<dbReference type="InterPro" id="IPR016439">
    <property type="entry name" value="Lag1/Lac1-like"/>
</dbReference>
<evidence type="ECO:0000256" key="7">
    <source>
        <dbReference type="ARBA" id="ARBA00023136"/>
    </source>
</evidence>
<keyword evidence="4 9" id="KW-0812">Transmembrane</keyword>
<evidence type="ECO:0000313" key="13">
    <source>
        <dbReference type="EMBL" id="WBW71862.1"/>
    </source>
</evidence>
<evidence type="ECO:0000256" key="11">
    <source>
        <dbReference type="SAM" id="Phobius"/>
    </source>
</evidence>
<dbReference type="SMART" id="SM00724">
    <property type="entry name" value="TLC"/>
    <property type="match status" value="1"/>
</dbReference>
<feature type="transmembrane region" description="Helical" evidence="11">
    <location>
        <begin position="111"/>
        <end position="130"/>
    </location>
</feature>
<dbReference type="InterPro" id="IPR006634">
    <property type="entry name" value="TLC-dom"/>
</dbReference>
<sequence>MTGSAMAGPNPETQSQRTLRNIPSTSAGSFLTMPRQSRGRRRFRSKSFVGRTAQKALQKSKQRTWIVPLILLTICIGWYILDPTRSPIRYGIFLSYPIPGTSPLQYGKGPLDLVFCLFYALVFSFTREFIMQEILEPLGKYYHIHNQAKLRRFEEQAYTFLYFSVMGTWGLHIMKQTPIWYFNTIAFWEEYPHLTHFASFKAFYLIEASYWIQQALVLSLQLEKPRKDFKELVMHHVLTLLLIGCSYLFHFTWIGLAVFITMDTSDILLAFTKCLNYLNVSFVYVSFLVFVVLWIYMRHYVSLKIIWAVLTTMGTVNEYKFDWSEQYFKCEFSQYGTAFLLISLQLVNLYWLFLILRIGYRAFTTKDTHDERSDDEEEYSPEPEGSDGKKEN</sequence>
<feature type="transmembrane region" description="Helical" evidence="11">
    <location>
        <begin position="157"/>
        <end position="174"/>
    </location>
</feature>
<organism evidence="13 14">
    <name type="scientific">Schizosaccharomyces osmophilus</name>
    <dbReference type="NCBI Taxonomy" id="2545709"/>
    <lineage>
        <taxon>Eukaryota</taxon>
        <taxon>Fungi</taxon>
        <taxon>Dikarya</taxon>
        <taxon>Ascomycota</taxon>
        <taxon>Taphrinomycotina</taxon>
        <taxon>Schizosaccharomycetes</taxon>
        <taxon>Schizosaccharomycetales</taxon>
        <taxon>Schizosaccharomycetaceae</taxon>
        <taxon>Schizosaccharomyces</taxon>
    </lineage>
</organism>
<evidence type="ECO:0000313" key="14">
    <source>
        <dbReference type="Proteomes" id="UP001212411"/>
    </source>
</evidence>
<dbReference type="EMBL" id="CP115611">
    <property type="protein sequence ID" value="WBW71862.1"/>
    <property type="molecule type" value="Genomic_DNA"/>
</dbReference>
<feature type="domain" description="TLC" evidence="12">
    <location>
        <begin position="148"/>
        <end position="364"/>
    </location>
</feature>
<protein>
    <submittedName>
        <fullName evidence="13">Sphingosine N-acyltransferase Lac1</fullName>
    </submittedName>
</protein>
<dbReference type="GeneID" id="80874655"/>
<dbReference type="Pfam" id="PF03798">
    <property type="entry name" value="TRAM_LAG1_CLN8"/>
    <property type="match status" value="1"/>
</dbReference>
<evidence type="ECO:0000256" key="6">
    <source>
        <dbReference type="ARBA" id="ARBA00022989"/>
    </source>
</evidence>
<gene>
    <name evidence="13" type="primary">lac1</name>
    <name evidence="13" type="ORF">SOMG_01173</name>
</gene>
<evidence type="ECO:0000256" key="10">
    <source>
        <dbReference type="SAM" id="MobiDB-lite"/>
    </source>
</evidence>
<proteinExistence type="inferred from homology"/>
<keyword evidence="14" id="KW-1185">Reference proteome</keyword>
<reference evidence="13 14" key="1">
    <citation type="journal article" date="2023" name="G3 (Bethesda)">
        <title>A high-quality reference genome for the fission yeast Schizosaccharomyces osmophilus.</title>
        <authorList>
            <person name="Jia G.S."/>
            <person name="Zhang W.C."/>
            <person name="Liang Y."/>
            <person name="Liu X.H."/>
            <person name="Rhind N."/>
            <person name="Pidoux A."/>
            <person name="Brysch-Herzberg M."/>
            <person name="Du L.L."/>
        </authorList>
    </citation>
    <scope>NUCLEOTIDE SEQUENCE [LARGE SCALE GENOMIC DNA]</scope>
    <source>
        <strain evidence="13 14">CBS 15793</strain>
    </source>
</reference>
<dbReference type="GO" id="GO:0050291">
    <property type="term" value="F:sphingosine N-acyltransferase activity"/>
    <property type="evidence" value="ECO:0007669"/>
    <property type="project" value="InterPro"/>
</dbReference>
<evidence type="ECO:0000256" key="8">
    <source>
        <dbReference type="ARBA" id="ARBA00023180"/>
    </source>
</evidence>
<dbReference type="Proteomes" id="UP001212411">
    <property type="component" value="Chromosome 1"/>
</dbReference>
<evidence type="ECO:0000259" key="12">
    <source>
        <dbReference type="PROSITE" id="PS50922"/>
    </source>
</evidence>
<evidence type="ECO:0000256" key="4">
    <source>
        <dbReference type="ARBA" id="ARBA00022692"/>
    </source>
</evidence>
<keyword evidence="6 11" id="KW-1133">Transmembrane helix</keyword>
<comment type="similarity">
    <text evidence="2">Belongs to the sphingosine N-acyltransferase family.</text>
</comment>
<feature type="transmembrane region" description="Helical" evidence="11">
    <location>
        <begin position="337"/>
        <end position="356"/>
    </location>
</feature>
<evidence type="ECO:0000256" key="5">
    <source>
        <dbReference type="ARBA" id="ARBA00022824"/>
    </source>
</evidence>
<dbReference type="GO" id="GO:0046513">
    <property type="term" value="P:ceramide biosynthetic process"/>
    <property type="evidence" value="ECO:0007669"/>
    <property type="project" value="InterPro"/>
</dbReference>